<dbReference type="Pfam" id="PF09604">
    <property type="entry name" value="Potass_KdpF"/>
    <property type="match status" value="1"/>
</dbReference>
<feature type="transmembrane region" description="Helical" evidence="1">
    <location>
        <begin position="21"/>
        <end position="44"/>
    </location>
</feature>
<evidence type="ECO:0008006" key="3">
    <source>
        <dbReference type="Google" id="ProtNLM"/>
    </source>
</evidence>
<organism evidence="2">
    <name type="scientific">Blastochloris viridis</name>
    <name type="common">Rhodopseudomonas viridis</name>
    <dbReference type="NCBI Taxonomy" id="1079"/>
    <lineage>
        <taxon>Bacteria</taxon>
        <taxon>Pseudomonadati</taxon>
        <taxon>Pseudomonadota</taxon>
        <taxon>Alphaproteobacteria</taxon>
        <taxon>Hyphomicrobiales</taxon>
        <taxon>Blastochloridaceae</taxon>
        <taxon>Blastochloris</taxon>
    </lineage>
</organism>
<evidence type="ECO:0000313" key="2">
    <source>
        <dbReference type="EMBL" id="BAS00506.1"/>
    </source>
</evidence>
<proteinExistence type="predicted"/>
<dbReference type="EMBL" id="AP014854">
    <property type="protein sequence ID" value="BAS00506.1"/>
    <property type="molecule type" value="Genomic_DNA"/>
</dbReference>
<keyword evidence="1" id="KW-0812">Transmembrane</keyword>
<protein>
    <recommendedName>
        <fullName evidence="3">K(+)-transporting ATPase subunit F</fullName>
    </recommendedName>
</protein>
<evidence type="ECO:0000256" key="1">
    <source>
        <dbReference type="SAM" id="Phobius"/>
    </source>
</evidence>
<reference evidence="2" key="1">
    <citation type="journal article" date="2015" name="Genome Announc.">
        <title>Complete Genome Sequence of the Bacteriochlorophyll b-Producing Photosynthetic Bacterium Blastochloris viridis.</title>
        <authorList>
            <person name="Tsukatani Y."/>
            <person name="Hirose Y."/>
            <person name="Harada J."/>
            <person name="Misawa N."/>
            <person name="Mori K."/>
            <person name="Inoue K."/>
            <person name="Tamiaki H."/>
        </authorList>
    </citation>
    <scope>NUCLEOTIDE SEQUENCE [LARGE SCALE GENOMIC DNA]</scope>
    <source>
        <strain evidence="2">DSM 133</strain>
    </source>
</reference>
<keyword evidence="1" id="KW-0472">Membrane</keyword>
<sequence length="49" mass="5466">MPCSASPRSRWRRQSICEAAMSLDLILGLATASVIFVFLLAALLRPERF</sequence>
<name>A0A182D501_BLAVI</name>
<dbReference type="InterPro" id="IPR011726">
    <property type="entry name" value="KdpF"/>
</dbReference>
<dbReference type="GO" id="GO:0005886">
    <property type="term" value="C:plasma membrane"/>
    <property type="evidence" value="ECO:0007669"/>
    <property type="project" value="InterPro"/>
</dbReference>
<dbReference type="GO" id="GO:0008556">
    <property type="term" value="F:P-type potassium transmembrane transporter activity"/>
    <property type="evidence" value="ECO:0007669"/>
    <property type="project" value="InterPro"/>
</dbReference>
<dbReference type="AlphaFoldDB" id="A0A182D501"/>
<keyword evidence="1" id="KW-1133">Transmembrane helix</keyword>
<accession>A0A182D501</accession>
<gene>
    <name evidence="2" type="ORF">BV133_2912</name>
</gene>